<evidence type="ECO:0000313" key="3">
    <source>
        <dbReference type="Proteomes" id="UP000299102"/>
    </source>
</evidence>
<dbReference type="AlphaFoldDB" id="A0A4C1SFQ4"/>
<organism evidence="2 3">
    <name type="scientific">Eumeta variegata</name>
    <name type="common">Bagworm moth</name>
    <name type="synonym">Eumeta japonica</name>
    <dbReference type="NCBI Taxonomy" id="151549"/>
    <lineage>
        <taxon>Eukaryota</taxon>
        <taxon>Metazoa</taxon>
        <taxon>Ecdysozoa</taxon>
        <taxon>Arthropoda</taxon>
        <taxon>Hexapoda</taxon>
        <taxon>Insecta</taxon>
        <taxon>Pterygota</taxon>
        <taxon>Neoptera</taxon>
        <taxon>Endopterygota</taxon>
        <taxon>Lepidoptera</taxon>
        <taxon>Glossata</taxon>
        <taxon>Ditrysia</taxon>
        <taxon>Tineoidea</taxon>
        <taxon>Psychidae</taxon>
        <taxon>Oiketicinae</taxon>
        <taxon>Eumeta</taxon>
    </lineage>
</organism>
<sequence>MPILRASIRQSRADGIPCRSAATNEVLKVPNYWDYGQRPTIRSLRGFASLQVNYLEGLATRQQPAPPAQDLTPSTRTHYVYPNGTRVGRIVILGCLFWGSVGEGKKESKSVRGVPVSMSNSQ</sequence>
<comment type="caution">
    <text evidence="2">The sequence shown here is derived from an EMBL/GenBank/DDBJ whole genome shotgun (WGS) entry which is preliminary data.</text>
</comment>
<dbReference type="Proteomes" id="UP000299102">
    <property type="component" value="Unassembled WGS sequence"/>
</dbReference>
<dbReference type="EMBL" id="BGZK01003322">
    <property type="protein sequence ID" value="GBO99930.1"/>
    <property type="molecule type" value="Genomic_DNA"/>
</dbReference>
<accession>A0A4C1SFQ4</accession>
<protein>
    <submittedName>
        <fullName evidence="2">Uncharacterized protein</fullName>
    </submittedName>
</protein>
<keyword evidence="3" id="KW-1185">Reference proteome</keyword>
<proteinExistence type="predicted"/>
<evidence type="ECO:0000256" key="1">
    <source>
        <dbReference type="SAM" id="MobiDB-lite"/>
    </source>
</evidence>
<name>A0A4C1SFQ4_EUMVA</name>
<reference evidence="2 3" key="1">
    <citation type="journal article" date="2019" name="Commun. Biol.">
        <title>The bagworm genome reveals a unique fibroin gene that provides high tensile strength.</title>
        <authorList>
            <person name="Kono N."/>
            <person name="Nakamura H."/>
            <person name="Ohtoshi R."/>
            <person name="Tomita M."/>
            <person name="Numata K."/>
            <person name="Arakawa K."/>
        </authorList>
    </citation>
    <scope>NUCLEOTIDE SEQUENCE [LARGE SCALE GENOMIC DNA]</scope>
</reference>
<gene>
    <name evidence="2" type="ORF">EVAR_70478_1</name>
</gene>
<evidence type="ECO:0000313" key="2">
    <source>
        <dbReference type="EMBL" id="GBO99930.1"/>
    </source>
</evidence>
<feature type="region of interest" description="Disordered" evidence="1">
    <location>
        <begin position="103"/>
        <end position="122"/>
    </location>
</feature>